<feature type="signal peptide" evidence="1">
    <location>
        <begin position="1"/>
        <end position="21"/>
    </location>
</feature>
<feature type="chain" id="PRO_5022039985" description="Peptidoglycan binding domain-containing protein" evidence="1">
    <location>
        <begin position="22"/>
        <end position="384"/>
    </location>
</feature>
<evidence type="ECO:0000256" key="1">
    <source>
        <dbReference type="SAM" id="SignalP"/>
    </source>
</evidence>
<dbReference type="Proteomes" id="UP000316238">
    <property type="component" value="Unassembled WGS sequence"/>
</dbReference>
<reference evidence="2" key="1">
    <citation type="submission" date="2017-07" db="EMBL/GenBank/DDBJ databases">
        <title>The cable genome - Insights into the physiology and evolution of filamentous bacteria capable of sulfide oxidation via long distance electron transfer.</title>
        <authorList>
            <person name="Thorup C."/>
            <person name="Bjerg J.T."/>
            <person name="Schreiber L."/>
            <person name="Nielsen L.P."/>
            <person name="Kjeldsen K.U."/>
            <person name="Boesen T."/>
            <person name="Boggild A."/>
            <person name="Meysman F."/>
            <person name="Geelhoed J."/>
            <person name="Schramm A."/>
        </authorList>
    </citation>
    <scope>NUCLEOTIDE SEQUENCE [LARGE SCALE GENOMIC DNA]</scope>
    <source>
        <strain evidence="2">GS</strain>
    </source>
</reference>
<keyword evidence="3" id="KW-1185">Reference proteome</keyword>
<gene>
    <name evidence="2" type="ORF">CDV28_1575</name>
</gene>
<keyword evidence="1" id="KW-0732">Signal</keyword>
<sequence>MQKQRSIFIGTVCLSGFFLLANSGCSNVNSSMSNITAETPHPASTNLTETLKCMGREINKSETPAILLLVDDFYDGTVPVVPDSKILTGRYARENGPLADSGKYDFEAIIRRSLSHKKMVIPYSMPVGLADENKFGMLDPIYMRDMTKMYGASAAIRVKGVYTQNDSSDYMNKGSGSGAETTGSHGQAEIEYGISRASRSLSLAVYLGDAFKNTVGAATTLTLNSYTESDKFSVGFGYGEGSMSFAAQSKLKEGLHGAQRTLIEAAVLWTLRGIYKQIDFSPCFAVDGPNPDATVSAYQKWLALDEHERIKYLKLMLKELNHYNGKIDKKYDADLQRAITSYETENDMLIPHTRSNLGDLFIQIYMKVDTDKIEKLSKQRDELL</sequence>
<evidence type="ECO:0000313" key="3">
    <source>
        <dbReference type="Proteomes" id="UP000316238"/>
    </source>
</evidence>
<protein>
    <recommendedName>
        <fullName evidence="4">Peptidoglycan binding domain-containing protein</fullName>
    </recommendedName>
</protein>
<comment type="caution">
    <text evidence="2">The sequence shown here is derived from an EMBL/GenBank/DDBJ whole genome shotgun (WGS) entry which is preliminary data.</text>
</comment>
<organism evidence="2 3">
    <name type="scientific">Candidatus Electronema aureum</name>
    <dbReference type="NCBI Taxonomy" id="2005002"/>
    <lineage>
        <taxon>Bacteria</taxon>
        <taxon>Pseudomonadati</taxon>
        <taxon>Thermodesulfobacteriota</taxon>
        <taxon>Desulfobulbia</taxon>
        <taxon>Desulfobulbales</taxon>
        <taxon>Desulfobulbaceae</taxon>
        <taxon>Candidatus Electronema</taxon>
    </lineage>
</organism>
<dbReference type="EMBL" id="NQJD01000057">
    <property type="protein sequence ID" value="TAA73820.1"/>
    <property type="molecule type" value="Genomic_DNA"/>
</dbReference>
<evidence type="ECO:0008006" key="4">
    <source>
        <dbReference type="Google" id="ProtNLM"/>
    </source>
</evidence>
<evidence type="ECO:0000313" key="2">
    <source>
        <dbReference type="EMBL" id="TAA73820.1"/>
    </source>
</evidence>
<proteinExistence type="predicted"/>
<dbReference type="AlphaFoldDB" id="A0A521FYJ2"/>
<name>A0A521FYJ2_9BACT</name>
<accession>A0A521FYJ2</accession>